<dbReference type="InterPro" id="IPR028359">
    <property type="entry name" value="UDP_ManNAc/GlcNAc_DH"/>
</dbReference>
<organism evidence="6 7">
    <name type="scientific">Azospirillum lipoferum (strain 4B)</name>
    <dbReference type="NCBI Taxonomy" id="862719"/>
    <lineage>
        <taxon>Bacteria</taxon>
        <taxon>Pseudomonadati</taxon>
        <taxon>Pseudomonadota</taxon>
        <taxon>Alphaproteobacteria</taxon>
        <taxon>Rhodospirillales</taxon>
        <taxon>Azospirillaceae</taxon>
        <taxon>Azospirillum</taxon>
    </lineage>
</organism>
<dbReference type="PANTHER" id="PTHR43491:SF2">
    <property type="entry name" value="UDP-N-ACETYL-D-MANNOSAMINE DEHYDROGENASE"/>
    <property type="match status" value="1"/>
</dbReference>
<dbReference type="AlphaFoldDB" id="G7ZG62"/>
<dbReference type="Pfam" id="PF03720">
    <property type="entry name" value="UDPG_MGDP_dh_C"/>
    <property type="match status" value="1"/>
</dbReference>
<dbReference type="Gene3D" id="3.40.50.720">
    <property type="entry name" value="NAD(P)-binding Rossmann-like Domain"/>
    <property type="match status" value="2"/>
</dbReference>
<dbReference type="GO" id="GO:0016628">
    <property type="term" value="F:oxidoreductase activity, acting on the CH-CH group of donors, NAD or NADP as acceptor"/>
    <property type="evidence" value="ECO:0007669"/>
    <property type="project" value="InterPro"/>
</dbReference>
<keyword evidence="2 6" id="KW-0560">Oxidoreductase</keyword>
<geneLocation type="plasmid" evidence="6 7">
    <name>AZO_p4</name>
</geneLocation>
<proteinExistence type="inferred from homology"/>
<evidence type="ECO:0000259" key="5">
    <source>
        <dbReference type="SMART" id="SM00984"/>
    </source>
</evidence>
<dbReference type="SUPFAM" id="SSF51735">
    <property type="entry name" value="NAD(P)-binding Rossmann-fold domains"/>
    <property type="match status" value="1"/>
</dbReference>
<dbReference type="InterPro" id="IPR036220">
    <property type="entry name" value="UDP-Glc/GDP-Man_DH_C_sf"/>
</dbReference>
<dbReference type="InterPro" id="IPR014027">
    <property type="entry name" value="UDP-Glc/GDP-Man_DH_C"/>
</dbReference>
<name>G7ZG62_AZOL4</name>
<dbReference type="SUPFAM" id="SSF52413">
    <property type="entry name" value="UDP-glucose/GDP-mannose dehydrogenase C-terminal domain"/>
    <property type="match status" value="1"/>
</dbReference>
<keyword evidence="6" id="KW-0614">Plasmid</keyword>
<reference evidence="7" key="1">
    <citation type="journal article" date="2011" name="PLoS Genet.">
        <title>Azospirillum genomes reveal transition of bacteria from aquatic to terrestrial environments.</title>
        <authorList>
            <person name="Wisniewski-Dye F."/>
            <person name="Borziak K."/>
            <person name="Khalsa-Moyers G."/>
            <person name="Alexandre G."/>
            <person name="Sukharnikov L.O."/>
            <person name="Wuichet K."/>
            <person name="Hurst G.B."/>
            <person name="McDonald W.H."/>
            <person name="Robertson J.S."/>
            <person name="Barbe V."/>
            <person name="Calteau A."/>
            <person name="Rouy Z."/>
            <person name="Mangenot S."/>
            <person name="Prigent-Combaret C."/>
            <person name="Normand P."/>
            <person name="Boyer M."/>
            <person name="Siguier P."/>
            <person name="Dessaux Y."/>
            <person name="Elmerich C."/>
            <person name="Condemine G."/>
            <person name="Krishnen G."/>
            <person name="Kennedy I."/>
            <person name="Paterson A.H."/>
            <person name="Gonzalez V."/>
            <person name="Mavingui P."/>
            <person name="Zhulin I.B."/>
        </authorList>
    </citation>
    <scope>NUCLEOTIDE SEQUENCE [LARGE SCALE GENOMIC DNA]</scope>
    <source>
        <strain evidence="7">4B</strain>
    </source>
</reference>
<evidence type="ECO:0000256" key="4">
    <source>
        <dbReference type="SAM" id="MobiDB-lite"/>
    </source>
</evidence>
<dbReference type="SUPFAM" id="SSF48179">
    <property type="entry name" value="6-phosphogluconate dehydrogenase C-terminal domain-like"/>
    <property type="match status" value="1"/>
</dbReference>
<keyword evidence="7" id="KW-1185">Reference proteome</keyword>
<evidence type="ECO:0000313" key="6">
    <source>
        <dbReference type="EMBL" id="CBS90769.1"/>
    </source>
</evidence>
<dbReference type="EMBL" id="FQ311872">
    <property type="protein sequence ID" value="CBS90769.1"/>
    <property type="molecule type" value="Genomic_DNA"/>
</dbReference>
<dbReference type="GO" id="GO:0051287">
    <property type="term" value="F:NAD binding"/>
    <property type="evidence" value="ECO:0007669"/>
    <property type="project" value="InterPro"/>
</dbReference>
<dbReference type="EC" id="1.1.1.22" evidence="6"/>
<feature type="region of interest" description="Disordered" evidence="4">
    <location>
        <begin position="85"/>
        <end position="105"/>
    </location>
</feature>
<dbReference type="SMART" id="SM00984">
    <property type="entry name" value="UDPG_MGDP_dh_C"/>
    <property type="match status" value="1"/>
</dbReference>
<keyword evidence="3" id="KW-0520">NAD</keyword>
<accession>G7ZG62</accession>
<dbReference type="InterPro" id="IPR001732">
    <property type="entry name" value="UDP-Glc/GDP-Man_DH_N"/>
</dbReference>
<dbReference type="HOGENOM" id="CLU_023810_3_2_5"/>
<dbReference type="Pfam" id="PF03721">
    <property type="entry name" value="UDPG_MGDP_dh_N"/>
    <property type="match status" value="1"/>
</dbReference>
<dbReference type="InterPro" id="IPR008927">
    <property type="entry name" value="6-PGluconate_DH-like_C_sf"/>
</dbReference>
<dbReference type="GO" id="GO:0000271">
    <property type="term" value="P:polysaccharide biosynthetic process"/>
    <property type="evidence" value="ECO:0007669"/>
    <property type="project" value="InterPro"/>
</dbReference>
<dbReference type="KEGG" id="ali:AZOLI_p40385"/>
<evidence type="ECO:0000313" key="7">
    <source>
        <dbReference type="Proteomes" id="UP000005667"/>
    </source>
</evidence>
<protein>
    <submittedName>
        <fullName evidence="6">UDP-glucose 6-dehydrogenase</fullName>
        <ecNumber evidence="6">1.1.1.22</ecNumber>
    </submittedName>
</protein>
<dbReference type="InterPro" id="IPR017476">
    <property type="entry name" value="UDP-Glc/GDP-Man"/>
</dbReference>
<evidence type="ECO:0000256" key="3">
    <source>
        <dbReference type="ARBA" id="ARBA00023027"/>
    </source>
</evidence>
<dbReference type="PIRSF" id="PIRSF500136">
    <property type="entry name" value="UDP_ManNAc_DH"/>
    <property type="match status" value="1"/>
</dbReference>
<feature type="domain" description="UDP-glucose/GDP-mannose dehydrogenase C-terminal" evidence="5">
    <location>
        <begin position="429"/>
        <end position="534"/>
    </location>
</feature>
<dbReference type="InterPro" id="IPR014026">
    <property type="entry name" value="UDP-Glc/GDP-Man_DH_dimer"/>
</dbReference>
<dbReference type="Pfam" id="PF00984">
    <property type="entry name" value="UDPG_MGDP_dh"/>
    <property type="match status" value="1"/>
</dbReference>
<evidence type="ECO:0000256" key="1">
    <source>
        <dbReference type="ARBA" id="ARBA00006601"/>
    </source>
</evidence>
<sequence>MCLLHHFRTSLLVPPSIHWDAARVSTINTAVICNHGLSIGRRFLKHFALHNAGNEVLHRHGEVTTRKQFRIPRFLRLHPWQQGRAAGASPNSLGNPPPVAGPQQTAGATMLPKTFSDRNVSVLGLGYVGLTLAVAMADAGFQVHGVEVRQDVLDKLGQGNPHFHEPGLTEKLRHVIARGRFTFSRNQQDSSKASVFIITVGTPLGKDGRVRTDMIEAATRQVASCLHDGDLVILRSTVKLGTTRNVVAPILRATGKQFDIAFCPERTLEGQALLELNQLPQIIGAESLDVATRAAQIFGFLTPTTVKVSTLETAELIKLVDNTYRDVTFAFSNEIAKLCNAMEISAVEVARAGKLGYPRTNLPLPGPVGGPCLEKDPHILIEAAREVGVEMAITAAGRLVNESQPVEVADFLGKLAHSMQGFPEVPTISLMGLAFKGRPATDDLRGTMAKPVLEELRQRFPTARLRGFDAVVRPDDIRSFGLEPAANMTEAVSGANLAVILNNHPVFTSMPLPDLAERMDRPGVIYDFWNNFNSRDVDLPDGTAYVALGSHGAARYAHVA</sequence>
<dbReference type="NCBIfam" id="TIGR03026">
    <property type="entry name" value="NDP-sugDHase"/>
    <property type="match status" value="1"/>
</dbReference>
<evidence type="ECO:0000256" key="2">
    <source>
        <dbReference type="ARBA" id="ARBA00023002"/>
    </source>
</evidence>
<dbReference type="Proteomes" id="UP000005667">
    <property type="component" value="Plasmid AZO_p4"/>
</dbReference>
<dbReference type="PIRSF" id="PIRSF000124">
    <property type="entry name" value="UDPglc_GDPman_dh"/>
    <property type="match status" value="1"/>
</dbReference>
<comment type="similarity">
    <text evidence="1">Belongs to the UDP-glucose/GDP-mannose dehydrogenase family.</text>
</comment>
<dbReference type="PANTHER" id="PTHR43491">
    <property type="entry name" value="UDP-N-ACETYL-D-MANNOSAMINE DEHYDROGENASE"/>
    <property type="match status" value="1"/>
</dbReference>
<dbReference type="GO" id="GO:0003979">
    <property type="term" value="F:UDP-glucose 6-dehydrogenase activity"/>
    <property type="evidence" value="ECO:0007669"/>
    <property type="project" value="UniProtKB-EC"/>
</dbReference>
<gene>
    <name evidence="6" type="ordered locus">AZOLI_p40385</name>
</gene>
<dbReference type="InterPro" id="IPR036291">
    <property type="entry name" value="NAD(P)-bd_dom_sf"/>
</dbReference>